<keyword evidence="3" id="KW-0378">Hydrolase</keyword>
<organism evidence="7 8">
    <name type="scientific">Basidiobolus ranarum</name>
    <dbReference type="NCBI Taxonomy" id="34480"/>
    <lineage>
        <taxon>Eukaryota</taxon>
        <taxon>Fungi</taxon>
        <taxon>Fungi incertae sedis</taxon>
        <taxon>Zoopagomycota</taxon>
        <taxon>Entomophthoromycotina</taxon>
        <taxon>Basidiobolomycetes</taxon>
        <taxon>Basidiobolales</taxon>
        <taxon>Basidiobolaceae</taxon>
        <taxon>Basidiobolus</taxon>
    </lineage>
</organism>
<keyword evidence="2" id="KW-0479">Metal-binding</keyword>
<protein>
    <recommendedName>
        <fullName evidence="6">Amidohydrolase-related domain-containing protein</fullName>
    </recommendedName>
</protein>
<dbReference type="InterPro" id="IPR051607">
    <property type="entry name" value="Metallo-dep_hydrolases"/>
</dbReference>
<accession>A0ABR2VQH3</accession>
<dbReference type="CDD" id="cd04938">
    <property type="entry name" value="TGS_Obg"/>
    <property type="match status" value="1"/>
</dbReference>
<sequence length="261" mass="29116">MDQHSPDYYIENTAQSLEDTEMFTNYVLDKSNSLVTPVITPRFAPSCITELMKGLDDLAAKYNLPVQSHMDENMDEITRIKKIHPKYERQLIKRRGAGISHCPDSNFNLHNGVAKVRQMLNEGLKLSLGTDLGLGGRQSPTDTHKEGKVISRAVETLGVIPVYPVRNLSRFSNGQPGKQGGVFRDCILVRPGTTVREFAKKVHPEIDKHYLYAETVGYIRLGENDIISEKINIISFKTSAMSTSTSGTNSSTTNTTNEKKK</sequence>
<dbReference type="Gene3D" id="3.10.20.30">
    <property type="match status" value="1"/>
</dbReference>
<dbReference type="PANTHER" id="PTHR11271:SF6">
    <property type="entry name" value="GUANINE DEAMINASE"/>
    <property type="match status" value="1"/>
</dbReference>
<comment type="cofactor">
    <cofactor evidence="1">
        <name>Zn(2+)</name>
        <dbReference type="ChEBI" id="CHEBI:29105"/>
    </cofactor>
</comment>
<dbReference type="Pfam" id="PF01979">
    <property type="entry name" value="Amidohydro_1"/>
    <property type="match status" value="1"/>
</dbReference>
<dbReference type="SUPFAM" id="SSF51556">
    <property type="entry name" value="Metallo-dependent hydrolases"/>
    <property type="match status" value="1"/>
</dbReference>
<feature type="region of interest" description="Disordered" evidence="5">
    <location>
        <begin position="241"/>
        <end position="261"/>
    </location>
</feature>
<dbReference type="SUPFAM" id="SSF81271">
    <property type="entry name" value="TGS-like"/>
    <property type="match status" value="1"/>
</dbReference>
<gene>
    <name evidence="7" type="ORF">K7432_013692</name>
</gene>
<evidence type="ECO:0000256" key="5">
    <source>
        <dbReference type="SAM" id="MobiDB-lite"/>
    </source>
</evidence>
<dbReference type="PANTHER" id="PTHR11271">
    <property type="entry name" value="GUANINE DEAMINASE"/>
    <property type="match status" value="1"/>
</dbReference>
<evidence type="ECO:0000313" key="8">
    <source>
        <dbReference type="Proteomes" id="UP001479436"/>
    </source>
</evidence>
<dbReference type="Gene3D" id="3.20.20.140">
    <property type="entry name" value="Metal-dependent hydrolases"/>
    <property type="match status" value="2"/>
</dbReference>
<dbReference type="InterPro" id="IPR012676">
    <property type="entry name" value="TGS-like"/>
</dbReference>
<comment type="caution">
    <text evidence="7">The sequence shown here is derived from an EMBL/GenBank/DDBJ whole genome shotgun (WGS) entry which is preliminary data.</text>
</comment>
<dbReference type="EMBL" id="JASJQH010008271">
    <property type="protein sequence ID" value="KAK9693897.1"/>
    <property type="molecule type" value="Genomic_DNA"/>
</dbReference>
<dbReference type="InterPro" id="IPR012675">
    <property type="entry name" value="Beta-grasp_dom_sf"/>
</dbReference>
<evidence type="ECO:0000259" key="6">
    <source>
        <dbReference type="Pfam" id="PF01979"/>
    </source>
</evidence>
<name>A0ABR2VQH3_9FUNG</name>
<keyword evidence="4" id="KW-0862">Zinc</keyword>
<evidence type="ECO:0000256" key="2">
    <source>
        <dbReference type="ARBA" id="ARBA00022723"/>
    </source>
</evidence>
<evidence type="ECO:0000313" key="7">
    <source>
        <dbReference type="EMBL" id="KAK9693897.1"/>
    </source>
</evidence>
<dbReference type="InterPro" id="IPR032466">
    <property type="entry name" value="Metal_Hydrolase"/>
</dbReference>
<proteinExistence type="predicted"/>
<evidence type="ECO:0000256" key="3">
    <source>
        <dbReference type="ARBA" id="ARBA00022801"/>
    </source>
</evidence>
<evidence type="ECO:0000256" key="4">
    <source>
        <dbReference type="ARBA" id="ARBA00022833"/>
    </source>
</evidence>
<keyword evidence="8" id="KW-1185">Reference proteome</keyword>
<dbReference type="InterPro" id="IPR006680">
    <property type="entry name" value="Amidohydro-rel"/>
</dbReference>
<dbReference type="Proteomes" id="UP001479436">
    <property type="component" value="Unassembled WGS sequence"/>
</dbReference>
<feature type="domain" description="Amidohydrolase-related" evidence="6">
    <location>
        <begin position="84"/>
        <end position="133"/>
    </location>
</feature>
<evidence type="ECO:0000256" key="1">
    <source>
        <dbReference type="ARBA" id="ARBA00001947"/>
    </source>
</evidence>
<reference evidence="7 8" key="1">
    <citation type="submission" date="2023-04" db="EMBL/GenBank/DDBJ databases">
        <title>Genome of Basidiobolus ranarum AG-B5.</title>
        <authorList>
            <person name="Stajich J.E."/>
            <person name="Carter-House D."/>
            <person name="Gryganskyi A."/>
        </authorList>
    </citation>
    <scope>NUCLEOTIDE SEQUENCE [LARGE SCALE GENOMIC DNA]</scope>
    <source>
        <strain evidence="7 8">AG-B5</strain>
    </source>
</reference>